<sequence>MRWVSLGVVDGQKLNGRLGGGQGVTARTVRKRIVRKWRHRFAAEGEPGVAGRSPRPRHSPRRHEVADRGDDCRVSPPALVRY</sequence>
<evidence type="ECO:0000256" key="1">
    <source>
        <dbReference type="SAM" id="MobiDB-lite"/>
    </source>
</evidence>
<name>A0A418WH91_9PROT</name>
<dbReference type="EMBL" id="QYUK01000011">
    <property type="protein sequence ID" value="RJF89332.1"/>
    <property type="molecule type" value="Genomic_DNA"/>
</dbReference>
<accession>A0A418WH91</accession>
<evidence type="ECO:0000313" key="3">
    <source>
        <dbReference type="Proteomes" id="UP000284605"/>
    </source>
</evidence>
<dbReference type="Proteomes" id="UP000284605">
    <property type="component" value="Unassembled WGS sequence"/>
</dbReference>
<proteinExistence type="predicted"/>
<keyword evidence="3" id="KW-1185">Reference proteome</keyword>
<feature type="compositionally biased region" description="Basic and acidic residues" evidence="1">
    <location>
        <begin position="62"/>
        <end position="73"/>
    </location>
</feature>
<reference evidence="2 3" key="1">
    <citation type="submission" date="2018-09" db="EMBL/GenBank/DDBJ databases">
        <authorList>
            <person name="Zhu H."/>
        </authorList>
    </citation>
    <scope>NUCLEOTIDE SEQUENCE [LARGE SCALE GENOMIC DNA]</scope>
    <source>
        <strain evidence="2 3">K1W22B-8</strain>
    </source>
</reference>
<protein>
    <submittedName>
        <fullName evidence="2">Uncharacterized protein</fullName>
    </submittedName>
</protein>
<dbReference type="AlphaFoldDB" id="A0A418WH91"/>
<comment type="caution">
    <text evidence="2">The sequence shown here is derived from an EMBL/GenBank/DDBJ whole genome shotgun (WGS) entry which is preliminary data.</text>
</comment>
<evidence type="ECO:0000313" key="2">
    <source>
        <dbReference type="EMBL" id="RJF89332.1"/>
    </source>
</evidence>
<organism evidence="2 3">
    <name type="scientific">Oleomonas cavernae</name>
    <dbReference type="NCBI Taxonomy" id="2320859"/>
    <lineage>
        <taxon>Bacteria</taxon>
        <taxon>Pseudomonadati</taxon>
        <taxon>Pseudomonadota</taxon>
        <taxon>Alphaproteobacteria</taxon>
        <taxon>Acetobacterales</taxon>
        <taxon>Acetobacteraceae</taxon>
        <taxon>Oleomonas</taxon>
    </lineage>
</organism>
<gene>
    <name evidence="2" type="ORF">D3874_22095</name>
</gene>
<feature type="region of interest" description="Disordered" evidence="1">
    <location>
        <begin position="43"/>
        <end position="82"/>
    </location>
</feature>